<dbReference type="RefSeq" id="WP_190944769.1">
    <property type="nucleotide sequence ID" value="NZ_JACJSI010000147.1"/>
</dbReference>
<dbReference type="PROSITE" id="PS50104">
    <property type="entry name" value="TIR"/>
    <property type="match status" value="1"/>
</dbReference>
<gene>
    <name evidence="2" type="ORF">H6G97_33960</name>
</gene>
<dbReference type="SMART" id="SM00255">
    <property type="entry name" value="TIR"/>
    <property type="match status" value="1"/>
</dbReference>
<dbReference type="PANTHER" id="PTHR30015:SF7">
    <property type="entry name" value="TYPE IV METHYL-DIRECTED RESTRICTION ENZYME ECOKMRR"/>
    <property type="match status" value="1"/>
</dbReference>
<dbReference type="Pfam" id="PF13676">
    <property type="entry name" value="TIR_2"/>
    <property type="match status" value="1"/>
</dbReference>
<dbReference type="InterPro" id="IPR035897">
    <property type="entry name" value="Toll_tir_struct_dom_sf"/>
</dbReference>
<evidence type="ECO:0000259" key="1">
    <source>
        <dbReference type="PROSITE" id="PS50104"/>
    </source>
</evidence>
<dbReference type="InterPro" id="IPR007560">
    <property type="entry name" value="Restrct_endonuc_IV_Mrr"/>
</dbReference>
<dbReference type="PANTHER" id="PTHR30015">
    <property type="entry name" value="MRR RESTRICTION SYSTEM PROTEIN"/>
    <property type="match status" value="1"/>
</dbReference>
<dbReference type="InterPro" id="IPR011335">
    <property type="entry name" value="Restrct_endonuc-II-like"/>
</dbReference>
<dbReference type="Gene3D" id="3.40.50.10140">
    <property type="entry name" value="Toll/interleukin-1 receptor homology (TIR) domain"/>
    <property type="match status" value="1"/>
</dbReference>
<dbReference type="EMBL" id="JACJSI010000147">
    <property type="protein sequence ID" value="MBD2534260.1"/>
    <property type="molecule type" value="Genomic_DNA"/>
</dbReference>
<keyword evidence="3" id="KW-1185">Reference proteome</keyword>
<dbReference type="Pfam" id="PF04471">
    <property type="entry name" value="Mrr_cat"/>
    <property type="match status" value="1"/>
</dbReference>
<organism evidence="2 3">
    <name type="scientific">Nostoc flagelliforme FACHB-838</name>
    <dbReference type="NCBI Taxonomy" id="2692904"/>
    <lineage>
        <taxon>Bacteria</taxon>
        <taxon>Bacillati</taxon>
        <taxon>Cyanobacteriota</taxon>
        <taxon>Cyanophyceae</taxon>
        <taxon>Nostocales</taxon>
        <taxon>Nostocaceae</taxon>
        <taxon>Nostoc</taxon>
    </lineage>
</organism>
<evidence type="ECO:0000313" key="3">
    <source>
        <dbReference type="Proteomes" id="UP000623440"/>
    </source>
</evidence>
<protein>
    <submittedName>
        <fullName evidence="2">TIR domain-containing protein</fullName>
    </submittedName>
</protein>
<feature type="domain" description="TIR" evidence="1">
    <location>
        <begin position="10"/>
        <end position="136"/>
    </location>
</feature>
<proteinExistence type="predicted"/>
<reference evidence="2 3" key="1">
    <citation type="journal article" date="2020" name="ISME J.">
        <title>Comparative genomics reveals insights into cyanobacterial evolution and habitat adaptation.</title>
        <authorList>
            <person name="Chen M.Y."/>
            <person name="Teng W.K."/>
            <person name="Zhao L."/>
            <person name="Hu C.X."/>
            <person name="Zhou Y.K."/>
            <person name="Han B.P."/>
            <person name="Song L.R."/>
            <person name="Shu W.S."/>
        </authorList>
    </citation>
    <scope>NUCLEOTIDE SEQUENCE [LARGE SCALE GENOMIC DNA]</scope>
    <source>
        <strain evidence="2 3">FACHB-838</strain>
    </source>
</reference>
<name>A0ABR8DZA8_9NOSO</name>
<dbReference type="SUPFAM" id="SSF52980">
    <property type="entry name" value="Restriction endonuclease-like"/>
    <property type="match status" value="1"/>
</dbReference>
<dbReference type="InterPro" id="IPR000157">
    <property type="entry name" value="TIR_dom"/>
</dbReference>
<dbReference type="SUPFAM" id="SSF52200">
    <property type="entry name" value="Toll/Interleukin receptor TIR domain"/>
    <property type="match status" value="1"/>
</dbReference>
<dbReference type="Proteomes" id="UP000623440">
    <property type="component" value="Unassembled WGS sequence"/>
</dbReference>
<evidence type="ECO:0000313" key="2">
    <source>
        <dbReference type="EMBL" id="MBD2534260.1"/>
    </source>
</evidence>
<sequence>MTNLERDLKQRPQVFVSYASADSAVAKAIVEGLRSQDLNVWLDADELRLGDRWAESIRAAISASAYFLLLLSKHSVRSPWMDHGIEAVLKELQSRDVTFLPVLLEDCDIPPSLAMYQWFDMRSGIEENLEKLTEALRFTPKIDFEKLSPQTFEQLVVDLLQKLGFVNLQLEMQQKNSGVDAVVEFRQKDPFGAETREVYVVETKLYRHSRADLQALRQLAGYAKSDPKINKALLVTNGNLTSVALDWVNDAPKIIGIPIRVIDGTELKRLLLQNTDLVSRYFSTSLRNAS</sequence>
<accession>A0ABR8DZA8</accession>
<comment type="caution">
    <text evidence="2">The sequence shown here is derived from an EMBL/GenBank/DDBJ whole genome shotgun (WGS) entry which is preliminary data.</text>
</comment>
<dbReference type="InterPro" id="IPR052906">
    <property type="entry name" value="Type_IV_Methyl-Rstrct_Enzyme"/>
</dbReference>